<gene>
    <name evidence="1" type="ORF">DJ013_12675</name>
</gene>
<dbReference type="OrthoDB" id="951004at2"/>
<accession>A0A2Z4GCV7</accession>
<proteinExistence type="predicted"/>
<organism evidence="1 2">
    <name type="scientific">Arcticibacterium luteifluviistationis</name>
    <dbReference type="NCBI Taxonomy" id="1784714"/>
    <lineage>
        <taxon>Bacteria</taxon>
        <taxon>Pseudomonadati</taxon>
        <taxon>Bacteroidota</taxon>
        <taxon>Cytophagia</taxon>
        <taxon>Cytophagales</taxon>
        <taxon>Leadbetterellaceae</taxon>
        <taxon>Arcticibacterium</taxon>
    </lineage>
</organism>
<dbReference type="EMBL" id="CP029480">
    <property type="protein sequence ID" value="AWV98974.1"/>
    <property type="molecule type" value="Genomic_DNA"/>
</dbReference>
<dbReference type="KEGG" id="als:DJ013_12675"/>
<dbReference type="Pfam" id="PF06078">
    <property type="entry name" value="DUF937"/>
    <property type="match status" value="1"/>
</dbReference>
<dbReference type="RefSeq" id="WP_111372167.1">
    <property type="nucleotide sequence ID" value="NZ_CP029480.1"/>
</dbReference>
<reference evidence="1 2" key="1">
    <citation type="submission" date="2018-05" db="EMBL/GenBank/DDBJ databases">
        <title>Complete genome sequence of Arcticibacterium luteifluviistationis SM1504T, a cytophagaceae bacterium isolated from Arctic surface seawater.</title>
        <authorList>
            <person name="Li Y."/>
            <person name="Qin Q.-L."/>
        </authorList>
    </citation>
    <scope>NUCLEOTIDE SEQUENCE [LARGE SCALE GENOMIC DNA]</scope>
    <source>
        <strain evidence="1 2">SM1504</strain>
    </source>
</reference>
<evidence type="ECO:0008006" key="3">
    <source>
        <dbReference type="Google" id="ProtNLM"/>
    </source>
</evidence>
<protein>
    <recommendedName>
        <fullName evidence="3">DUF937 domain-containing protein</fullName>
    </recommendedName>
</protein>
<evidence type="ECO:0000313" key="1">
    <source>
        <dbReference type="EMBL" id="AWV98974.1"/>
    </source>
</evidence>
<evidence type="ECO:0000313" key="2">
    <source>
        <dbReference type="Proteomes" id="UP000249873"/>
    </source>
</evidence>
<dbReference type="AlphaFoldDB" id="A0A2Z4GCV7"/>
<dbReference type="Proteomes" id="UP000249873">
    <property type="component" value="Chromosome"/>
</dbReference>
<keyword evidence="2" id="KW-1185">Reference proteome</keyword>
<name>A0A2Z4GCV7_9BACT</name>
<sequence length="213" mass="20606">MAGILDLLGSDLGKQIISGVSGQTGAPSNKTADVLGMALPVLMGAMQRNASTPDGAAGLLGAVTGKHGGNILDNLGGLFQGGVDESVVNDGAGILGHVLGGKQAGVESALSQKSGLDMGTVSQILKVAAPILMGVIGKQVSQSNVQDSNGLGNVLGGLLGGGSGSTQQSLIESFLDSDGDGSIVDDLAGMLLSGATGQKKGGLGGLLGGLFGK</sequence>
<dbReference type="InterPro" id="IPR009282">
    <property type="entry name" value="DUF937"/>
</dbReference>